<dbReference type="PANTHER" id="PTHR18964:SF169">
    <property type="entry name" value="N-ACETYLMANNOSAMINE KINASE"/>
    <property type="match status" value="1"/>
</dbReference>
<dbReference type="RefSeq" id="WP_188672474.1">
    <property type="nucleotide sequence ID" value="NZ_BMGP01000001.1"/>
</dbReference>
<comment type="caution">
    <text evidence="2">The sequence shown here is derived from an EMBL/GenBank/DDBJ whole genome shotgun (WGS) entry which is preliminary data.</text>
</comment>
<comment type="similarity">
    <text evidence="1">Belongs to the ROK (NagC/XylR) family.</text>
</comment>
<name>A0A917B0E0_9MICO</name>
<dbReference type="SUPFAM" id="SSF53067">
    <property type="entry name" value="Actin-like ATPase domain"/>
    <property type="match status" value="1"/>
</dbReference>
<dbReference type="PANTHER" id="PTHR18964">
    <property type="entry name" value="ROK (REPRESSOR, ORF, KINASE) FAMILY"/>
    <property type="match status" value="1"/>
</dbReference>
<dbReference type="EMBL" id="BMGP01000001">
    <property type="protein sequence ID" value="GGF12183.1"/>
    <property type="molecule type" value="Genomic_DNA"/>
</dbReference>
<sequence>MPHDLPVHVMDIGGSHITAALTLGGTVLARAHRDIDPHGSVDEIVGGWAAACLELAGAGAGAASGGAAEAAGASPPTSIAGASWGIAMPDPFDFERGVGTFDNVGKFEQLANVDLRGELARRLDTAPDRIRFVHDAGAYGIGEWVYGEAVGFDRAVCITLGTGVGSSFLDHGVPVKTRGDVPTNGTAHLLSIDGRPLEETVSTRALIAGYERMTGETITVKTIAERSRAGDQRATDLLDSTYFALGSALAPWIDAFDAAVLVAGGSISRSWNILEPPFRAGIAAAYPERAAAISLRASHLLDDAPLLGAAYWLTHP</sequence>
<evidence type="ECO:0000256" key="1">
    <source>
        <dbReference type="ARBA" id="ARBA00006479"/>
    </source>
</evidence>
<dbReference type="Proteomes" id="UP000598775">
    <property type="component" value="Unassembled WGS sequence"/>
</dbReference>
<dbReference type="InterPro" id="IPR043129">
    <property type="entry name" value="ATPase_NBD"/>
</dbReference>
<proteinExistence type="inferred from homology"/>
<accession>A0A917B0E0</accession>
<keyword evidence="3" id="KW-1185">Reference proteome</keyword>
<evidence type="ECO:0000313" key="2">
    <source>
        <dbReference type="EMBL" id="GGF12183.1"/>
    </source>
</evidence>
<dbReference type="Gene3D" id="3.30.420.40">
    <property type="match status" value="2"/>
</dbReference>
<dbReference type="InterPro" id="IPR000600">
    <property type="entry name" value="ROK"/>
</dbReference>
<evidence type="ECO:0000313" key="3">
    <source>
        <dbReference type="Proteomes" id="UP000598775"/>
    </source>
</evidence>
<dbReference type="Pfam" id="PF00480">
    <property type="entry name" value="ROK"/>
    <property type="match status" value="1"/>
</dbReference>
<protein>
    <submittedName>
        <fullName evidence="2">Glucokinase</fullName>
    </submittedName>
</protein>
<organism evidence="2 3">
    <name type="scientific">Subtercola lobariae</name>
    <dbReference type="NCBI Taxonomy" id="1588641"/>
    <lineage>
        <taxon>Bacteria</taxon>
        <taxon>Bacillati</taxon>
        <taxon>Actinomycetota</taxon>
        <taxon>Actinomycetes</taxon>
        <taxon>Micrococcales</taxon>
        <taxon>Microbacteriaceae</taxon>
        <taxon>Subtercola</taxon>
    </lineage>
</organism>
<gene>
    <name evidence="2" type="ORF">GCM10011399_02640</name>
</gene>
<dbReference type="AlphaFoldDB" id="A0A917B0E0"/>
<reference evidence="2 3" key="1">
    <citation type="journal article" date="2014" name="Int. J. Syst. Evol. Microbiol.">
        <title>Complete genome sequence of Corynebacterium casei LMG S-19264T (=DSM 44701T), isolated from a smear-ripened cheese.</title>
        <authorList>
            <consortium name="US DOE Joint Genome Institute (JGI-PGF)"/>
            <person name="Walter F."/>
            <person name="Albersmeier A."/>
            <person name="Kalinowski J."/>
            <person name="Ruckert C."/>
        </authorList>
    </citation>
    <scope>NUCLEOTIDE SEQUENCE [LARGE SCALE GENOMIC DNA]</scope>
    <source>
        <strain evidence="2 3">CGMCC 1.12976</strain>
    </source>
</reference>